<protein>
    <submittedName>
        <fullName evidence="1">Uncharacterized protein</fullName>
    </submittedName>
</protein>
<proteinExistence type="predicted"/>
<accession>A0A2P2N2F6</accession>
<sequence length="27" mass="3213">MKMKVLVNLQVKQSIGSMDHYLFEFLI</sequence>
<dbReference type="AlphaFoldDB" id="A0A2P2N2F6"/>
<organism evidence="1">
    <name type="scientific">Rhizophora mucronata</name>
    <name type="common">Asiatic mangrove</name>
    <dbReference type="NCBI Taxonomy" id="61149"/>
    <lineage>
        <taxon>Eukaryota</taxon>
        <taxon>Viridiplantae</taxon>
        <taxon>Streptophyta</taxon>
        <taxon>Embryophyta</taxon>
        <taxon>Tracheophyta</taxon>
        <taxon>Spermatophyta</taxon>
        <taxon>Magnoliopsida</taxon>
        <taxon>eudicotyledons</taxon>
        <taxon>Gunneridae</taxon>
        <taxon>Pentapetalae</taxon>
        <taxon>rosids</taxon>
        <taxon>fabids</taxon>
        <taxon>Malpighiales</taxon>
        <taxon>Rhizophoraceae</taxon>
        <taxon>Rhizophora</taxon>
    </lineage>
</organism>
<dbReference type="EMBL" id="GGEC01056188">
    <property type="protein sequence ID" value="MBX36672.1"/>
    <property type="molecule type" value="Transcribed_RNA"/>
</dbReference>
<name>A0A2P2N2F6_RHIMU</name>
<reference evidence="1" key="1">
    <citation type="submission" date="2018-02" db="EMBL/GenBank/DDBJ databases">
        <title>Rhizophora mucronata_Transcriptome.</title>
        <authorList>
            <person name="Meera S.P."/>
            <person name="Sreeshan A."/>
            <person name="Augustine A."/>
        </authorList>
    </citation>
    <scope>NUCLEOTIDE SEQUENCE</scope>
    <source>
        <tissue evidence="1">Leaf</tissue>
    </source>
</reference>
<evidence type="ECO:0000313" key="1">
    <source>
        <dbReference type="EMBL" id="MBX36672.1"/>
    </source>
</evidence>